<comment type="caution">
    <text evidence="3">The sequence shown here is derived from an EMBL/GenBank/DDBJ whole genome shotgun (WGS) entry which is preliminary data.</text>
</comment>
<dbReference type="InterPro" id="IPR011493">
    <property type="entry name" value="GLUG"/>
</dbReference>
<dbReference type="Gene3D" id="2.160.20.110">
    <property type="match status" value="1"/>
</dbReference>
<dbReference type="Proteomes" id="UP000324575">
    <property type="component" value="Unassembled WGS sequence"/>
</dbReference>
<dbReference type="EC" id="3.4.24.13" evidence="3"/>
<dbReference type="GO" id="GO:0008233">
    <property type="term" value="F:peptidase activity"/>
    <property type="evidence" value="ECO:0007669"/>
    <property type="project" value="UniProtKB-KW"/>
</dbReference>
<feature type="chain" id="PRO_5024371591" evidence="1">
    <location>
        <begin position="22"/>
        <end position="487"/>
    </location>
</feature>
<dbReference type="AlphaFoldDB" id="A0A5M8NZA7"/>
<keyword evidence="3" id="KW-0378">Hydrolase</keyword>
<proteinExistence type="predicted"/>
<dbReference type="Pfam" id="PF07581">
    <property type="entry name" value="Glug"/>
    <property type="match status" value="1"/>
</dbReference>
<evidence type="ECO:0000259" key="2">
    <source>
        <dbReference type="Pfam" id="PF07581"/>
    </source>
</evidence>
<evidence type="ECO:0000256" key="1">
    <source>
        <dbReference type="SAM" id="SignalP"/>
    </source>
</evidence>
<keyword evidence="3" id="KW-0645">Protease</keyword>
<reference evidence="3 4" key="1">
    <citation type="submission" date="2019-03" db="EMBL/GenBank/DDBJ databases">
        <title>Single cell metagenomics reveals metabolic interactions within the superorganism composed of flagellate Streblomastix strix and complex community of Bacteroidetes bacteria on its surface.</title>
        <authorList>
            <person name="Treitli S.C."/>
            <person name="Kolisko M."/>
            <person name="Husnik F."/>
            <person name="Keeling P."/>
            <person name="Hampl V."/>
        </authorList>
    </citation>
    <scope>NUCLEOTIDE SEQUENCE [LARGE SCALE GENOMIC DNA]</scope>
    <source>
        <strain evidence="3">St1</strain>
    </source>
</reference>
<feature type="domain" description="GLUG" evidence="2">
    <location>
        <begin position="265"/>
        <end position="289"/>
    </location>
</feature>
<evidence type="ECO:0000313" key="4">
    <source>
        <dbReference type="Proteomes" id="UP000324575"/>
    </source>
</evidence>
<gene>
    <name evidence="3" type="ORF">EZS26_002356</name>
</gene>
<organism evidence="3 4">
    <name type="scientific">Candidatus Ordinivivax streblomastigis</name>
    <dbReference type="NCBI Taxonomy" id="2540710"/>
    <lineage>
        <taxon>Bacteria</taxon>
        <taxon>Pseudomonadati</taxon>
        <taxon>Bacteroidota</taxon>
        <taxon>Bacteroidia</taxon>
        <taxon>Bacteroidales</taxon>
        <taxon>Candidatus Ordinivivax</taxon>
    </lineage>
</organism>
<dbReference type="GO" id="GO:0006508">
    <property type="term" value="P:proteolysis"/>
    <property type="evidence" value="ECO:0007669"/>
    <property type="project" value="UniProtKB-KW"/>
</dbReference>
<accession>A0A5M8NZA7</accession>
<name>A0A5M8NZA7_9BACT</name>
<protein>
    <submittedName>
        <fullName evidence="3">Immunoglobulin A1 protease</fullName>
        <ecNumber evidence="3">3.4.24.13</ecNumber>
    </submittedName>
</protein>
<feature type="signal peptide" evidence="1">
    <location>
        <begin position="1"/>
        <end position="21"/>
    </location>
</feature>
<keyword evidence="1" id="KW-0732">Signal</keyword>
<sequence>MKKIITITLALLFTFAGMLQAQETVRSLQIGSEKIILDAGIPYRITHTQSGESGSFSLFRDNNATAVGTYPETTVVTPLVEVFDITVDETEIALLNEELEFSLVITADVLPAIQLPAWIHDKDGSDNTPALGEKTYTFVADALTTAGQRNADITITGGISLSRTVTVTQTQQITKISTPAELIAVNENLGGKFRLINDINMIGVTFTGIGSTATPFTGELDGNGFTVKNVTVSGGGDIKGFFNAVNGAKIEKLGLANLTIVAYDNVGGLIGENKGNTTIDQCYLTGTVTGHNGVGGLIGTNATKEGALTITNSYVDATIVGNEQAGAFIGQVLGGAWVNTEITNGYFNGSLTGTSWFTAPVIAILREWGDTRVTGFATIGNINGDRAARHIGGRWRGDCYIKTFTNNWYNTDATFTSRDEIGTLHHPNTTDNDLEKKNDDIVNIRTAAISKTATELKQQATYTGWNFTDVWTITEGSYPQLKNVTRQ</sequence>
<evidence type="ECO:0000313" key="3">
    <source>
        <dbReference type="EMBL" id="KAA6301482.1"/>
    </source>
</evidence>
<dbReference type="EMBL" id="SNRX01000018">
    <property type="protein sequence ID" value="KAA6301482.1"/>
    <property type="molecule type" value="Genomic_DNA"/>
</dbReference>